<reference evidence="1" key="1">
    <citation type="journal article" date="2014" name="Int. J. Syst. Evol. Microbiol.">
        <title>Complete genome sequence of Corynebacterium casei LMG S-19264T (=DSM 44701T), isolated from a smear-ripened cheese.</title>
        <authorList>
            <consortium name="US DOE Joint Genome Institute (JGI-PGF)"/>
            <person name="Walter F."/>
            <person name="Albersmeier A."/>
            <person name="Kalinowski J."/>
            <person name="Ruckert C."/>
        </authorList>
    </citation>
    <scope>NUCLEOTIDE SEQUENCE</scope>
    <source>
        <strain evidence="1">CGMCC 1.14988</strain>
    </source>
</reference>
<proteinExistence type="predicted"/>
<dbReference type="Proteomes" id="UP000650511">
    <property type="component" value="Unassembled WGS sequence"/>
</dbReference>
<keyword evidence="2" id="KW-1185">Reference proteome</keyword>
<dbReference type="RefSeq" id="WP_130649041.1">
    <property type="nucleotide sequence ID" value="NZ_BMHA01000007.1"/>
</dbReference>
<evidence type="ECO:0000313" key="1">
    <source>
        <dbReference type="EMBL" id="GGI06681.1"/>
    </source>
</evidence>
<comment type="caution">
    <text evidence="1">The sequence shown here is derived from an EMBL/GenBank/DDBJ whole genome shotgun (WGS) entry which is preliminary data.</text>
</comment>
<dbReference type="AlphaFoldDB" id="A0A8J3A8M1"/>
<sequence length="102" mass="10780">MTSAAPQPAPRLADGWPDVLDQLERGVVTLQAALDAGELAPMPTWAPPAGLGPLPEALRPRAERLAVRITGLQRRVHGQLGSVRAELGDVAQRRRAGTAYAS</sequence>
<dbReference type="EMBL" id="BMHA01000007">
    <property type="protein sequence ID" value="GGI06681.1"/>
    <property type="molecule type" value="Genomic_DNA"/>
</dbReference>
<organism evidence="1 2">
    <name type="scientific">Egicoccus halophilus</name>
    <dbReference type="NCBI Taxonomy" id="1670830"/>
    <lineage>
        <taxon>Bacteria</taxon>
        <taxon>Bacillati</taxon>
        <taxon>Actinomycetota</taxon>
        <taxon>Nitriliruptoria</taxon>
        <taxon>Egicoccales</taxon>
        <taxon>Egicoccaceae</taxon>
        <taxon>Egicoccus</taxon>
    </lineage>
</organism>
<accession>A0A8J3A8M1</accession>
<gene>
    <name evidence="1" type="ORF">GCM10011354_20310</name>
</gene>
<protein>
    <submittedName>
        <fullName evidence="1">Uncharacterized protein</fullName>
    </submittedName>
</protein>
<reference evidence="1" key="2">
    <citation type="submission" date="2020-09" db="EMBL/GenBank/DDBJ databases">
        <authorList>
            <person name="Sun Q."/>
            <person name="Zhou Y."/>
        </authorList>
    </citation>
    <scope>NUCLEOTIDE SEQUENCE</scope>
    <source>
        <strain evidence="1">CGMCC 1.14988</strain>
    </source>
</reference>
<evidence type="ECO:0000313" key="2">
    <source>
        <dbReference type="Proteomes" id="UP000650511"/>
    </source>
</evidence>
<name>A0A8J3A8M1_9ACTN</name>